<proteinExistence type="inferred from homology"/>
<dbReference type="PANTHER" id="PTHR12246">
    <property type="entry name" value="PALMITOYLTRANSFERASE ZDHHC16"/>
    <property type="match status" value="1"/>
</dbReference>
<dbReference type="InterPro" id="IPR001594">
    <property type="entry name" value="Palmitoyltrfase_DHHC"/>
</dbReference>
<evidence type="ECO:0000256" key="8">
    <source>
        <dbReference type="ARBA" id="ARBA00023315"/>
    </source>
</evidence>
<dbReference type="EC" id="2.3.1.225" evidence="10"/>
<organism evidence="12 13">
    <name type="scientific">Collybiopsis confluens</name>
    <dbReference type="NCBI Taxonomy" id="2823264"/>
    <lineage>
        <taxon>Eukaryota</taxon>
        <taxon>Fungi</taxon>
        <taxon>Dikarya</taxon>
        <taxon>Basidiomycota</taxon>
        <taxon>Agaricomycotina</taxon>
        <taxon>Agaricomycetes</taxon>
        <taxon>Agaricomycetidae</taxon>
        <taxon>Agaricales</taxon>
        <taxon>Marasmiineae</taxon>
        <taxon>Omphalotaceae</taxon>
        <taxon>Collybiopsis</taxon>
    </lineage>
</organism>
<feature type="transmembrane region" description="Helical" evidence="10">
    <location>
        <begin position="187"/>
        <end position="213"/>
    </location>
</feature>
<feature type="domain" description="Palmitoyltransferase DHHC" evidence="11">
    <location>
        <begin position="140"/>
        <end position="262"/>
    </location>
</feature>
<evidence type="ECO:0000259" key="11">
    <source>
        <dbReference type="Pfam" id="PF01529"/>
    </source>
</evidence>
<keyword evidence="5 10" id="KW-0472">Membrane</keyword>
<dbReference type="EMBL" id="JAACJN010000063">
    <property type="protein sequence ID" value="KAF5380667.1"/>
    <property type="molecule type" value="Genomic_DNA"/>
</dbReference>
<evidence type="ECO:0000313" key="12">
    <source>
        <dbReference type="EMBL" id="KAF5380667.1"/>
    </source>
</evidence>
<name>A0A8H5HC84_9AGAR</name>
<keyword evidence="8 10" id="KW-0012">Acyltransferase</keyword>
<evidence type="ECO:0000256" key="2">
    <source>
        <dbReference type="ARBA" id="ARBA00022679"/>
    </source>
</evidence>
<dbReference type="PROSITE" id="PS50216">
    <property type="entry name" value="DHHC"/>
    <property type="match status" value="1"/>
</dbReference>
<feature type="transmembrane region" description="Helical" evidence="10">
    <location>
        <begin position="228"/>
        <end position="250"/>
    </location>
</feature>
<evidence type="ECO:0000256" key="5">
    <source>
        <dbReference type="ARBA" id="ARBA00023136"/>
    </source>
</evidence>
<dbReference type="GO" id="GO:0019706">
    <property type="term" value="F:protein-cysteine S-palmitoyltransferase activity"/>
    <property type="evidence" value="ECO:0007669"/>
    <property type="project" value="UniProtKB-EC"/>
</dbReference>
<comment type="domain">
    <text evidence="10">The DHHC domain is required for palmitoyltransferase activity.</text>
</comment>
<evidence type="ECO:0000256" key="9">
    <source>
        <dbReference type="ARBA" id="ARBA00048048"/>
    </source>
</evidence>
<accession>A0A8H5HC84</accession>
<dbReference type="Pfam" id="PF01529">
    <property type="entry name" value="DHHC"/>
    <property type="match status" value="1"/>
</dbReference>
<evidence type="ECO:0000256" key="6">
    <source>
        <dbReference type="ARBA" id="ARBA00023139"/>
    </source>
</evidence>
<keyword evidence="6" id="KW-0564">Palmitate</keyword>
<evidence type="ECO:0000256" key="4">
    <source>
        <dbReference type="ARBA" id="ARBA00022989"/>
    </source>
</evidence>
<dbReference type="OrthoDB" id="9909019at2759"/>
<sequence length="371" mass="41614">MAWPRRMMAVAVKGLVVKPMPSPPLLSAAFDDINDDKPRRRWYHNLPLYGVILLLLAPQPSILLILVHQYLLVLNSPARFAFHLLAIYSITFVTFSSLIVLVIRDPGPVSLEDPQTSDPNDEQVGLTEALMSSDDFSAPGKWCRICWAPKPDRTHHCSFCGRCVLKMDHHCPWLGNRCIGHRTYSAFLHFLLGIVLLASYVAILCAHALYYAFNNPYSVDDTAPVHEILLTFAGMAFTLVIGSFFSYHLYLVSTNQTTLENITPFLLLRYLPTLPHTGSNSGPSDPPMEHELSFKQRRLVKDAHSHIRIFDVGFKKNWSQVFGWKRPSGLLYRALCGGGGMGDGKSFPRNLNADQLLARLARELVAEGKNT</sequence>
<evidence type="ECO:0000256" key="3">
    <source>
        <dbReference type="ARBA" id="ARBA00022692"/>
    </source>
</evidence>
<feature type="transmembrane region" description="Helical" evidence="10">
    <location>
        <begin position="80"/>
        <end position="103"/>
    </location>
</feature>
<dbReference type="InterPro" id="IPR039859">
    <property type="entry name" value="PFA4/ZDH16/20/ERF2-like"/>
</dbReference>
<keyword evidence="7" id="KW-0449">Lipoprotein</keyword>
<dbReference type="AlphaFoldDB" id="A0A8H5HC84"/>
<keyword evidence="4 10" id="KW-1133">Transmembrane helix</keyword>
<reference evidence="12 13" key="1">
    <citation type="journal article" date="2020" name="ISME J.">
        <title>Uncovering the hidden diversity of litter-decomposition mechanisms in mushroom-forming fungi.</title>
        <authorList>
            <person name="Floudas D."/>
            <person name="Bentzer J."/>
            <person name="Ahren D."/>
            <person name="Johansson T."/>
            <person name="Persson P."/>
            <person name="Tunlid A."/>
        </authorList>
    </citation>
    <scope>NUCLEOTIDE SEQUENCE [LARGE SCALE GENOMIC DNA]</scope>
    <source>
        <strain evidence="12 13">CBS 406.79</strain>
    </source>
</reference>
<comment type="catalytic activity">
    <reaction evidence="9 10">
        <text>L-cysteinyl-[protein] + hexadecanoyl-CoA = S-hexadecanoyl-L-cysteinyl-[protein] + CoA</text>
        <dbReference type="Rhea" id="RHEA:36683"/>
        <dbReference type="Rhea" id="RHEA-COMP:10131"/>
        <dbReference type="Rhea" id="RHEA-COMP:11032"/>
        <dbReference type="ChEBI" id="CHEBI:29950"/>
        <dbReference type="ChEBI" id="CHEBI:57287"/>
        <dbReference type="ChEBI" id="CHEBI:57379"/>
        <dbReference type="ChEBI" id="CHEBI:74151"/>
        <dbReference type="EC" id="2.3.1.225"/>
    </reaction>
</comment>
<dbReference type="Proteomes" id="UP000518752">
    <property type="component" value="Unassembled WGS sequence"/>
</dbReference>
<comment type="caution">
    <text evidence="12">The sequence shown here is derived from an EMBL/GenBank/DDBJ whole genome shotgun (WGS) entry which is preliminary data.</text>
</comment>
<dbReference type="GO" id="GO:0016020">
    <property type="term" value="C:membrane"/>
    <property type="evidence" value="ECO:0007669"/>
    <property type="project" value="UniProtKB-SubCell"/>
</dbReference>
<keyword evidence="3 10" id="KW-0812">Transmembrane</keyword>
<comment type="subcellular location">
    <subcellularLocation>
        <location evidence="1">Membrane</location>
        <topology evidence="1">Multi-pass membrane protein</topology>
    </subcellularLocation>
</comment>
<evidence type="ECO:0000256" key="1">
    <source>
        <dbReference type="ARBA" id="ARBA00004141"/>
    </source>
</evidence>
<gene>
    <name evidence="12" type="ORF">D9757_007045</name>
</gene>
<comment type="similarity">
    <text evidence="10">Belongs to the DHHC palmitoyltransferase family.</text>
</comment>
<keyword evidence="13" id="KW-1185">Reference proteome</keyword>
<feature type="transmembrane region" description="Helical" evidence="10">
    <location>
        <begin position="46"/>
        <end position="68"/>
    </location>
</feature>
<evidence type="ECO:0000313" key="13">
    <source>
        <dbReference type="Proteomes" id="UP000518752"/>
    </source>
</evidence>
<evidence type="ECO:0000256" key="7">
    <source>
        <dbReference type="ARBA" id="ARBA00023288"/>
    </source>
</evidence>
<keyword evidence="2 10" id="KW-0808">Transferase</keyword>
<protein>
    <recommendedName>
        <fullName evidence="10">Palmitoyltransferase</fullName>
        <ecNumber evidence="10">2.3.1.225</ecNumber>
    </recommendedName>
</protein>
<evidence type="ECO:0000256" key="10">
    <source>
        <dbReference type="RuleBase" id="RU079119"/>
    </source>
</evidence>